<reference evidence="1" key="1">
    <citation type="submission" date="2022-05" db="EMBL/GenBank/DDBJ databases">
        <authorList>
            <person name="Okamura Y."/>
        </authorList>
    </citation>
    <scope>NUCLEOTIDE SEQUENCE</scope>
</reference>
<organism evidence="1 2">
    <name type="scientific">Pieris brassicae</name>
    <name type="common">White butterfly</name>
    <name type="synonym">Large white butterfly</name>
    <dbReference type="NCBI Taxonomy" id="7116"/>
    <lineage>
        <taxon>Eukaryota</taxon>
        <taxon>Metazoa</taxon>
        <taxon>Ecdysozoa</taxon>
        <taxon>Arthropoda</taxon>
        <taxon>Hexapoda</taxon>
        <taxon>Insecta</taxon>
        <taxon>Pterygota</taxon>
        <taxon>Neoptera</taxon>
        <taxon>Endopterygota</taxon>
        <taxon>Lepidoptera</taxon>
        <taxon>Glossata</taxon>
        <taxon>Ditrysia</taxon>
        <taxon>Papilionoidea</taxon>
        <taxon>Pieridae</taxon>
        <taxon>Pierinae</taxon>
        <taxon>Pieris</taxon>
    </lineage>
</organism>
<proteinExistence type="predicted"/>
<protein>
    <submittedName>
        <fullName evidence="1">Uncharacterized protein</fullName>
    </submittedName>
</protein>
<comment type="caution">
    <text evidence="1">The sequence shown here is derived from an EMBL/GenBank/DDBJ whole genome shotgun (WGS) entry which is preliminary data.</text>
</comment>
<dbReference type="Proteomes" id="UP001152562">
    <property type="component" value="Unassembled WGS sequence"/>
</dbReference>
<evidence type="ECO:0000313" key="1">
    <source>
        <dbReference type="EMBL" id="CAH4036799.1"/>
    </source>
</evidence>
<dbReference type="AlphaFoldDB" id="A0A9P0TQS4"/>
<evidence type="ECO:0000313" key="2">
    <source>
        <dbReference type="Proteomes" id="UP001152562"/>
    </source>
</evidence>
<name>A0A9P0TQS4_PIEBR</name>
<keyword evidence="2" id="KW-1185">Reference proteome</keyword>
<sequence length="80" mass="9394">MSVPDSNTSLSTITRENTAEHLTEELEIIRIFNDNLRTYLESIQKFSESLRDVTKNYNKLYKVNSHMIHLISPEKHSEQD</sequence>
<gene>
    <name evidence="1" type="ORF">PIBRA_LOCUS12550</name>
</gene>
<dbReference type="EMBL" id="CALOZG010000084">
    <property type="protein sequence ID" value="CAH4036799.1"/>
    <property type="molecule type" value="Genomic_DNA"/>
</dbReference>
<accession>A0A9P0TQS4</accession>